<gene>
    <name evidence="2" type="ORF">EU555_30480</name>
</gene>
<dbReference type="RefSeq" id="WP_135419093.1">
    <property type="nucleotide sequence ID" value="NZ_SRLB01000036.1"/>
</dbReference>
<dbReference type="EMBL" id="SRLB01000036">
    <property type="protein sequence ID" value="TGD94903.1"/>
    <property type="molecule type" value="Genomic_DNA"/>
</dbReference>
<comment type="caution">
    <text evidence="2">The sequence shown here is derived from an EMBL/GenBank/DDBJ whole genome shotgun (WGS) entry which is preliminary data.</text>
</comment>
<keyword evidence="3" id="KW-1185">Reference proteome</keyword>
<keyword evidence="1" id="KW-0472">Membrane</keyword>
<keyword evidence="1" id="KW-1133">Transmembrane helix</keyword>
<keyword evidence="1" id="KW-0812">Transmembrane</keyword>
<accession>A0A4Z0NGX2</accession>
<evidence type="ECO:0000256" key="1">
    <source>
        <dbReference type="SAM" id="Phobius"/>
    </source>
</evidence>
<protein>
    <submittedName>
        <fullName evidence="2">Uncharacterized protein</fullName>
    </submittedName>
</protein>
<evidence type="ECO:0000313" key="2">
    <source>
        <dbReference type="EMBL" id="TGD94903.1"/>
    </source>
</evidence>
<feature type="transmembrane region" description="Helical" evidence="1">
    <location>
        <begin position="216"/>
        <end position="234"/>
    </location>
</feature>
<organism evidence="2 3">
    <name type="scientific">Methylobacterium nonmethylotrophicum</name>
    <dbReference type="NCBI Taxonomy" id="1141884"/>
    <lineage>
        <taxon>Bacteria</taxon>
        <taxon>Pseudomonadati</taxon>
        <taxon>Pseudomonadota</taxon>
        <taxon>Alphaproteobacteria</taxon>
        <taxon>Hyphomicrobiales</taxon>
        <taxon>Methylobacteriaceae</taxon>
        <taxon>Methylobacterium</taxon>
    </lineage>
</organism>
<proteinExistence type="predicted"/>
<reference evidence="2 3" key="1">
    <citation type="submission" date="2019-04" db="EMBL/GenBank/DDBJ databases">
        <authorList>
            <person name="Feng G."/>
            <person name="Zhu H."/>
        </authorList>
    </citation>
    <scope>NUCLEOTIDE SEQUENCE [LARGE SCALE GENOMIC DNA]</scope>
    <source>
        <strain evidence="2 3">6HR-1</strain>
    </source>
</reference>
<name>A0A4Z0NGX2_9HYPH</name>
<dbReference type="Proteomes" id="UP000297535">
    <property type="component" value="Unassembled WGS sequence"/>
</dbReference>
<sequence length="251" mass="28983">MSQPLIAERKSGQDWGLLYLEIQRWFQESLCQKSGSEKISEQNCIFLSDKLRVTFNRADNEERIRRFRIEQFERDRAAASDDEMIFRQRNNPERGLIESLRDIDVEKYNNDKIDAFLNAARNLLYEAENIRDYFGNYMFTDKIDLDEICAPLEEMGLVAKKTLPLGKTAQGRPESFWREVGKTIANDIRAVAKQEGYGRTGLTDGLSVTAYVGAQAVNWAFGTFITPVGFADAMKRKRRIHKRHDRKVAPC</sequence>
<evidence type="ECO:0000313" key="3">
    <source>
        <dbReference type="Proteomes" id="UP000297535"/>
    </source>
</evidence>
<dbReference type="AlphaFoldDB" id="A0A4Z0NGX2"/>